<protein>
    <submittedName>
        <fullName evidence="4">Uncharacterized protein</fullName>
    </submittedName>
</protein>
<dbReference type="PANTHER" id="PTHR12940">
    <property type="entry name" value="ES-2 PROTEIN - RELATED"/>
    <property type="match status" value="1"/>
</dbReference>
<evidence type="ECO:0000313" key="5">
    <source>
        <dbReference type="Proteomes" id="UP000187209"/>
    </source>
</evidence>
<gene>
    <name evidence="4" type="ORF">SteCoe_7086</name>
</gene>
<accession>A0A1R2CNA8</accession>
<comment type="similarity">
    <text evidence="2">Belongs to the ESS2 family.</text>
</comment>
<dbReference type="InterPro" id="IPR019148">
    <property type="entry name" value="Nuclear_protein_DGCR14_ESS-2"/>
</dbReference>
<name>A0A1R2CNA8_9CILI</name>
<evidence type="ECO:0000256" key="2">
    <source>
        <dbReference type="ARBA" id="ARBA00009072"/>
    </source>
</evidence>
<keyword evidence="5" id="KW-1185">Reference proteome</keyword>
<comment type="subcellular location">
    <subcellularLocation>
        <location evidence="1">Nucleus</location>
    </subcellularLocation>
</comment>
<dbReference type="GO" id="GO:0071013">
    <property type="term" value="C:catalytic step 2 spliceosome"/>
    <property type="evidence" value="ECO:0007669"/>
    <property type="project" value="TreeGrafter"/>
</dbReference>
<dbReference type="OrthoDB" id="19679at2759"/>
<dbReference type="AlphaFoldDB" id="A0A1R2CNA8"/>
<evidence type="ECO:0000256" key="1">
    <source>
        <dbReference type="ARBA" id="ARBA00004123"/>
    </source>
</evidence>
<dbReference type="EMBL" id="MPUH01000101">
    <property type="protein sequence ID" value="OMJ90499.1"/>
    <property type="molecule type" value="Genomic_DNA"/>
</dbReference>
<sequence length="211" mass="24291">MNILKEEDYLNEISSIIESDYFPDKKKLNLMSTLLDAKDSGNTTILQATEEILESLPSESSTKLDLFLAKNTSEDNISFQKIQEQASKNFNEKFWWITSTPKGLEYTSKKDSFNALMFMKTPLEINTQDFKKPKKQIIKANTRLSEITAKEKGYSMPEPSEKEILARKIIEQSIRQSEKSSRFSTPKTPSSRVSSIFPIYNINLPTKRNRN</sequence>
<proteinExistence type="inferred from homology"/>
<evidence type="ECO:0000313" key="4">
    <source>
        <dbReference type="EMBL" id="OMJ90499.1"/>
    </source>
</evidence>
<keyword evidence="3" id="KW-0539">Nucleus</keyword>
<comment type="caution">
    <text evidence="4">The sequence shown here is derived from an EMBL/GenBank/DDBJ whole genome shotgun (WGS) entry which is preliminary data.</text>
</comment>
<dbReference type="Pfam" id="PF09751">
    <property type="entry name" value="Es2"/>
    <property type="match status" value="1"/>
</dbReference>
<reference evidence="4 5" key="1">
    <citation type="submission" date="2016-11" db="EMBL/GenBank/DDBJ databases">
        <title>The macronuclear genome of Stentor coeruleus: a giant cell with tiny introns.</title>
        <authorList>
            <person name="Slabodnick M."/>
            <person name="Ruby J.G."/>
            <person name="Reiff S.B."/>
            <person name="Swart E.C."/>
            <person name="Gosai S."/>
            <person name="Prabakaran S."/>
            <person name="Witkowska E."/>
            <person name="Larue G.E."/>
            <person name="Fisher S."/>
            <person name="Freeman R.M."/>
            <person name="Gunawardena J."/>
            <person name="Chu W."/>
            <person name="Stover N.A."/>
            <person name="Gregory B.D."/>
            <person name="Nowacki M."/>
            <person name="Derisi J."/>
            <person name="Roy S.W."/>
            <person name="Marshall W.F."/>
            <person name="Sood P."/>
        </authorList>
    </citation>
    <scope>NUCLEOTIDE SEQUENCE [LARGE SCALE GENOMIC DNA]</scope>
    <source>
        <strain evidence="4">WM001</strain>
    </source>
</reference>
<organism evidence="4 5">
    <name type="scientific">Stentor coeruleus</name>
    <dbReference type="NCBI Taxonomy" id="5963"/>
    <lineage>
        <taxon>Eukaryota</taxon>
        <taxon>Sar</taxon>
        <taxon>Alveolata</taxon>
        <taxon>Ciliophora</taxon>
        <taxon>Postciliodesmatophora</taxon>
        <taxon>Heterotrichea</taxon>
        <taxon>Heterotrichida</taxon>
        <taxon>Stentoridae</taxon>
        <taxon>Stentor</taxon>
    </lineage>
</organism>
<dbReference type="PANTHER" id="PTHR12940:SF0">
    <property type="entry name" value="SPLICING FACTOR ESS-2 HOMOLOG"/>
    <property type="match status" value="1"/>
</dbReference>
<evidence type="ECO:0000256" key="3">
    <source>
        <dbReference type="ARBA" id="ARBA00023242"/>
    </source>
</evidence>
<dbReference type="Proteomes" id="UP000187209">
    <property type="component" value="Unassembled WGS sequence"/>
</dbReference>